<feature type="transmembrane region" description="Helical" evidence="7">
    <location>
        <begin position="181"/>
        <end position="207"/>
    </location>
</feature>
<evidence type="ECO:0000256" key="1">
    <source>
        <dbReference type="ARBA" id="ARBA00004127"/>
    </source>
</evidence>
<evidence type="ECO:0000256" key="5">
    <source>
        <dbReference type="ARBA" id="ARBA00022989"/>
    </source>
</evidence>
<evidence type="ECO:0000313" key="8">
    <source>
        <dbReference type="EMBL" id="KAJ1916091.1"/>
    </source>
</evidence>
<evidence type="ECO:0000256" key="4">
    <source>
        <dbReference type="ARBA" id="ARBA00022692"/>
    </source>
</evidence>
<evidence type="ECO:0000256" key="3">
    <source>
        <dbReference type="ARBA" id="ARBA00022448"/>
    </source>
</evidence>
<feature type="transmembrane region" description="Helical" evidence="7">
    <location>
        <begin position="398"/>
        <end position="420"/>
    </location>
</feature>
<dbReference type="GO" id="GO:0012505">
    <property type="term" value="C:endomembrane system"/>
    <property type="evidence" value="ECO:0007669"/>
    <property type="project" value="UniProtKB-SubCell"/>
</dbReference>
<feature type="transmembrane region" description="Helical" evidence="7">
    <location>
        <begin position="97"/>
        <end position="116"/>
    </location>
</feature>
<comment type="caution">
    <text evidence="8">The sequence shown here is derived from an EMBL/GenBank/DDBJ whole genome shotgun (WGS) entry which is preliminary data.</text>
</comment>
<proteinExistence type="inferred from homology"/>
<sequence>MPFIEKLNRCVAQSVVGRYFRLDGSSATKPRANSRFTTELYAGLTTFVTMAYIVSTNALILSDTGGTCVCDDPTGTNPTCEDVPSYEDCVYTVKKDIITATCAMACISSVLMGLLANLPFGLAPGMGLNAYFAYTVVGYRGSGSIPFRTALAAVCVEGIIFFFLSIFGIRQWLAKLIPSSIKVATGAGIGLYLAFIGMQSSAGIGLIGGDSATLVSLGACPAQYKDDHGVCQGHTMESATTWMGILGFAIIAVLLLFRVKGAILVGILFVSGLSWIRTTPFTYFPYNAEGNQAFDYFKQVATFHPIEHTFAQLDFDLASGEIWVALITFLYVDILDTTGTMYSMAKFGGFTDEFGDFEGSTMAFITDAVCISLGAVFGTSPVTTFVESGAGITEGGRTGITGMVVGLCFFLSLFFSPIFASFPPWATGPALICVGSMMLKGVREINWDYPGDAIPAFLTIAIMPLTYSIAYGLIAGILSYVVINGAAFVIERVARGRIAIPDKNLREPWNQIRLDVEGGGITPPWMYRLWRRVRGRPVNRSPPTSPADGLRPSGDTAGELIAIPALPRDYDGSKVSKAASILSSHSTSHEEKHGSHVV</sequence>
<evidence type="ECO:0008006" key="10">
    <source>
        <dbReference type="Google" id="ProtNLM"/>
    </source>
</evidence>
<dbReference type="EMBL" id="JANBPT010000598">
    <property type="protein sequence ID" value="KAJ1916091.1"/>
    <property type="molecule type" value="Genomic_DNA"/>
</dbReference>
<keyword evidence="9" id="KW-1185">Reference proteome</keyword>
<dbReference type="PANTHER" id="PTHR43337">
    <property type="entry name" value="XANTHINE/URACIL PERMEASE C887.17-RELATED"/>
    <property type="match status" value="1"/>
</dbReference>
<accession>A0A9W7ZYS9</accession>
<comment type="subcellular location">
    <subcellularLocation>
        <location evidence="1">Endomembrane system</location>
        <topology evidence="1">Multi-pass membrane protein</topology>
    </subcellularLocation>
</comment>
<feature type="transmembrane region" description="Helical" evidence="7">
    <location>
        <begin position="362"/>
        <end position="386"/>
    </location>
</feature>
<comment type="similarity">
    <text evidence="2">Belongs to the nucleobase:cation symporter-2 (NCS2) (TC 2.A.40) family. Azg-like subfamily.</text>
</comment>
<keyword evidence="5 7" id="KW-1133">Transmembrane helix</keyword>
<dbReference type="PANTHER" id="PTHR43337:SF1">
    <property type="entry name" value="XANTHINE_URACIL PERMEASE C887.17-RELATED"/>
    <property type="match status" value="1"/>
</dbReference>
<protein>
    <recommendedName>
        <fullName evidence="10">Purine transporter</fullName>
    </recommendedName>
</protein>
<keyword evidence="6 7" id="KW-0472">Membrane</keyword>
<dbReference type="Pfam" id="PF00860">
    <property type="entry name" value="Xan_ur_permease"/>
    <property type="match status" value="1"/>
</dbReference>
<keyword evidence="4 7" id="KW-0812">Transmembrane</keyword>
<evidence type="ECO:0000256" key="6">
    <source>
        <dbReference type="ARBA" id="ARBA00023136"/>
    </source>
</evidence>
<dbReference type="GO" id="GO:0015854">
    <property type="term" value="P:guanine transport"/>
    <property type="evidence" value="ECO:0007669"/>
    <property type="project" value="TreeGrafter"/>
</dbReference>
<organism evidence="8 9">
    <name type="scientific">Tieghemiomyces parasiticus</name>
    <dbReference type="NCBI Taxonomy" id="78921"/>
    <lineage>
        <taxon>Eukaryota</taxon>
        <taxon>Fungi</taxon>
        <taxon>Fungi incertae sedis</taxon>
        <taxon>Zoopagomycota</taxon>
        <taxon>Kickxellomycotina</taxon>
        <taxon>Dimargaritomycetes</taxon>
        <taxon>Dimargaritales</taxon>
        <taxon>Dimargaritaceae</taxon>
        <taxon>Tieghemiomyces</taxon>
    </lineage>
</organism>
<keyword evidence="3" id="KW-0813">Transport</keyword>
<feature type="transmembrane region" description="Helical" evidence="7">
    <location>
        <begin position="469"/>
        <end position="490"/>
    </location>
</feature>
<gene>
    <name evidence="8" type="ORF">IWQ60_008224</name>
</gene>
<feature type="transmembrane region" description="Helical" evidence="7">
    <location>
        <begin position="245"/>
        <end position="270"/>
    </location>
</feature>
<dbReference type="InterPro" id="IPR006043">
    <property type="entry name" value="NCS2"/>
</dbReference>
<name>A0A9W7ZYS9_9FUNG</name>
<dbReference type="AlphaFoldDB" id="A0A9W7ZYS9"/>
<dbReference type="GO" id="GO:0015853">
    <property type="term" value="P:adenine transport"/>
    <property type="evidence" value="ECO:0007669"/>
    <property type="project" value="TreeGrafter"/>
</dbReference>
<dbReference type="OrthoDB" id="431212at2759"/>
<evidence type="ECO:0000256" key="7">
    <source>
        <dbReference type="SAM" id="Phobius"/>
    </source>
</evidence>
<evidence type="ECO:0000256" key="2">
    <source>
        <dbReference type="ARBA" id="ARBA00005697"/>
    </source>
</evidence>
<feature type="transmembrane region" description="Helical" evidence="7">
    <location>
        <begin position="150"/>
        <end position="169"/>
    </location>
</feature>
<dbReference type="Proteomes" id="UP001150569">
    <property type="component" value="Unassembled WGS sequence"/>
</dbReference>
<dbReference type="GO" id="GO:0005886">
    <property type="term" value="C:plasma membrane"/>
    <property type="evidence" value="ECO:0007669"/>
    <property type="project" value="TreeGrafter"/>
</dbReference>
<dbReference type="InterPro" id="IPR045018">
    <property type="entry name" value="Azg-like"/>
</dbReference>
<evidence type="ECO:0000313" key="9">
    <source>
        <dbReference type="Proteomes" id="UP001150569"/>
    </source>
</evidence>
<dbReference type="GO" id="GO:0005345">
    <property type="term" value="F:purine nucleobase transmembrane transporter activity"/>
    <property type="evidence" value="ECO:0007669"/>
    <property type="project" value="TreeGrafter"/>
</dbReference>
<reference evidence="8" key="1">
    <citation type="submission" date="2022-07" db="EMBL/GenBank/DDBJ databases">
        <title>Phylogenomic reconstructions and comparative analyses of Kickxellomycotina fungi.</title>
        <authorList>
            <person name="Reynolds N.K."/>
            <person name="Stajich J.E."/>
            <person name="Barry K."/>
            <person name="Grigoriev I.V."/>
            <person name="Crous P."/>
            <person name="Smith M.E."/>
        </authorList>
    </citation>
    <scope>NUCLEOTIDE SEQUENCE</scope>
    <source>
        <strain evidence="8">RSA 861</strain>
    </source>
</reference>